<sequence length="55" mass="6464">MPLFFLLFRKTAFLDHKIVDKSLKQLVVQHDPEKIELFETSQVSKTCEVSQYPIP</sequence>
<gene>
    <name evidence="1" type="ORF">U14_03433</name>
</gene>
<evidence type="ECO:0000313" key="2">
    <source>
        <dbReference type="Proteomes" id="UP000030700"/>
    </source>
</evidence>
<dbReference type="AlphaFoldDB" id="A0A081BP66"/>
<dbReference type="HOGENOM" id="CLU_3022683_0_0_0"/>
<keyword evidence="2" id="KW-1185">Reference proteome</keyword>
<dbReference type="STRING" id="1499966.U14_03433"/>
<proteinExistence type="predicted"/>
<dbReference type="EMBL" id="DF820458">
    <property type="protein sequence ID" value="GAK52182.1"/>
    <property type="molecule type" value="Genomic_DNA"/>
</dbReference>
<name>A0A081BP66_9BACT</name>
<reference evidence="1" key="1">
    <citation type="journal article" date="2015" name="PeerJ">
        <title>First genomic representation of candidate bacterial phylum KSB3 points to enhanced environmental sensing as a trigger of wastewater bulking.</title>
        <authorList>
            <person name="Sekiguchi Y."/>
            <person name="Ohashi A."/>
            <person name="Parks D.H."/>
            <person name="Yamauchi T."/>
            <person name="Tyson G.W."/>
            <person name="Hugenholtz P."/>
        </authorList>
    </citation>
    <scope>NUCLEOTIDE SEQUENCE [LARGE SCALE GENOMIC DNA]</scope>
</reference>
<accession>A0A081BP66</accession>
<dbReference type="Proteomes" id="UP000030700">
    <property type="component" value="Unassembled WGS sequence"/>
</dbReference>
<organism evidence="1">
    <name type="scientific">Candidatus Moduliflexus flocculans</name>
    <dbReference type="NCBI Taxonomy" id="1499966"/>
    <lineage>
        <taxon>Bacteria</taxon>
        <taxon>Candidatus Moduliflexota</taxon>
        <taxon>Candidatus Moduliflexia</taxon>
        <taxon>Candidatus Moduliflexales</taxon>
        <taxon>Candidatus Moduliflexaceae</taxon>
    </lineage>
</organism>
<evidence type="ECO:0000313" key="1">
    <source>
        <dbReference type="EMBL" id="GAK52182.1"/>
    </source>
</evidence>
<protein>
    <submittedName>
        <fullName evidence="1">Uncharacterized protein</fullName>
    </submittedName>
</protein>